<dbReference type="Proteomes" id="UP000273083">
    <property type="component" value="Unassembled WGS sequence"/>
</dbReference>
<evidence type="ECO:0000313" key="2">
    <source>
        <dbReference type="EMBL" id="ROR31765.1"/>
    </source>
</evidence>
<feature type="domain" description="FHA" evidence="1">
    <location>
        <begin position="207"/>
        <end position="258"/>
    </location>
</feature>
<name>A0A3N1XYT3_9FIRM</name>
<dbReference type="InterPro" id="IPR045962">
    <property type="entry name" value="DUF6382"/>
</dbReference>
<accession>A0A3N1XYT3</accession>
<dbReference type="PROSITE" id="PS50006">
    <property type="entry name" value="FHA_DOMAIN"/>
    <property type="match status" value="1"/>
</dbReference>
<dbReference type="RefSeq" id="WP_170164211.1">
    <property type="nucleotide sequence ID" value="NZ_RJVG01000001.1"/>
</dbReference>
<comment type="caution">
    <text evidence="2">The sequence shown here is derived from an EMBL/GenBank/DDBJ whole genome shotgun (WGS) entry which is preliminary data.</text>
</comment>
<dbReference type="InterPro" id="IPR050923">
    <property type="entry name" value="Cell_Proc_Reg/RNA_Proc"/>
</dbReference>
<proteinExistence type="predicted"/>
<evidence type="ECO:0000313" key="3">
    <source>
        <dbReference type="Proteomes" id="UP000273083"/>
    </source>
</evidence>
<dbReference type="Pfam" id="PF19909">
    <property type="entry name" value="DUF6382"/>
    <property type="match status" value="1"/>
</dbReference>
<protein>
    <submittedName>
        <fullName evidence="2">FHA domain-containing protein</fullName>
    </submittedName>
</protein>
<sequence length="284" mass="32474">MNNFQMDQIIEKRGPQYLSFLFEKEDLFSHTGYKVLGNQQTKGIVPCCLVNMNGKNKLFYDLYSYKPLKVLLPSLDSDKYIAIILDYLNKVRQITNNGFIQIDKIGCSPDYIFVDKENRAALIYFPVNIEPGQDSFRIFNENVMNMVKEASEGHENLDDNKLAKFSIELSNRLDVFEGDGIRAIEAEAKLVRVGKKAQDIIIDKSEIVIGKNRALVDVVISFNPAISRKHCKIVYTNDRYHVMDLGSANGTYINGVRIKEQKLFPIEVGDEIRLANCTYVLKRI</sequence>
<dbReference type="Pfam" id="PF00498">
    <property type="entry name" value="FHA"/>
    <property type="match status" value="1"/>
</dbReference>
<dbReference type="AlphaFoldDB" id="A0A3N1XYT3"/>
<dbReference type="CDD" id="cd00060">
    <property type="entry name" value="FHA"/>
    <property type="match status" value="1"/>
</dbReference>
<dbReference type="EMBL" id="RJVG01000001">
    <property type="protein sequence ID" value="ROR31765.1"/>
    <property type="molecule type" value="Genomic_DNA"/>
</dbReference>
<dbReference type="SMART" id="SM00240">
    <property type="entry name" value="FHA"/>
    <property type="match status" value="1"/>
</dbReference>
<dbReference type="Gene3D" id="2.60.200.20">
    <property type="match status" value="1"/>
</dbReference>
<gene>
    <name evidence="2" type="ORF">EDD66_101383</name>
</gene>
<dbReference type="SUPFAM" id="SSF49879">
    <property type="entry name" value="SMAD/FHA domain"/>
    <property type="match status" value="1"/>
</dbReference>
<evidence type="ECO:0000259" key="1">
    <source>
        <dbReference type="PROSITE" id="PS50006"/>
    </source>
</evidence>
<organism evidence="2 3">
    <name type="scientific">Mobilisporobacter senegalensis</name>
    <dbReference type="NCBI Taxonomy" id="1329262"/>
    <lineage>
        <taxon>Bacteria</taxon>
        <taxon>Bacillati</taxon>
        <taxon>Bacillota</taxon>
        <taxon>Clostridia</taxon>
        <taxon>Lachnospirales</taxon>
        <taxon>Lachnospiraceae</taxon>
        <taxon>Mobilisporobacter</taxon>
    </lineage>
</organism>
<reference evidence="2 3" key="1">
    <citation type="submission" date="2018-11" db="EMBL/GenBank/DDBJ databases">
        <title>Genomic Encyclopedia of Type Strains, Phase IV (KMG-IV): sequencing the most valuable type-strain genomes for metagenomic binning, comparative biology and taxonomic classification.</title>
        <authorList>
            <person name="Goeker M."/>
        </authorList>
    </citation>
    <scope>NUCLEOTIDE SEQUENCE [LARGE SCALE GENOMIC DNA]</scope>
    <source>
        <strain evidence="2 3">DSM 26537</strain>
    </source>
</reference>
<keyword evidence="3" id="KW-1185">Reference proteome</keyword>
<dbReference type="InterPro" id="IPR000253">
    <property type="entry name" value="FHA_dom"/>
</dbReference>
<dbReference type="InterPro" id="IPR008984">
    <property type="entry name" value="SMAD_FHA_dom_sf"/>
</dbReference>
<dbReference type="PANTHER" id="PTHR23308">
    <property type="entry name" value="NUCLEAR INHIBITOR OF PROTEIN PHOSPHATASE-1"/>
    <property type="match status" value="1"/>
</dbReference>